<evidence type="ECO:0000313" key="8">
    <source>
        <dbReference type="EMBL" id="KZR97044.1"/>
    </source>
</evidence>
<comment type="subcellular location">
    <subcellularLocation>
        <location evidence="1">Membrane</location>
        <topology evidence="1">Single-pass type II membrane protein</topology>
    </subcellularLocation>
</comment>
<organism evidence="8 9">
    <name type="scientific">Daphnia magna</name>
    <dbReference type="NCBI Taxonomy" id="35525"/>
    <lineage>
        <taxon>Eukaryota</taxon>
        <taxon>Metazoa</taxon>
        <taxon>Ecdysozoa</taxon>
        <taxon>Arthropoda</taxon>
        <taxon>Crustacea</taxon>
        <taxon>Branchiopoda</taxon>
        <taxon>Diplostraca</taxon>
        <taxon>Cladocera</taxon>
        <taxon>Anomopoda</taxon>
        <taxon>Daphniidae</taxon>
        <taxon>Daphnia</taxon>
    </lineage>
</organism>
<evidence type="ECO:0000256" key="3">
    <source>
        <dbReference type="ARBA" id="ARBA00022692"/>
    </source>
</evidence>
<evidence type="ECO:0000256" key="4">
    <source>
        <dbReference type="ARBA" id="ARBA00022968"/>
    </source>
</evidence>
<dbReference type="OrthoDB" id="414175at2759"/>
<name>A0A162D0Q4_9CRUS</name>
<dbReference type="EMBL" id="LRGB01022831">
    <property type="protein sequence ID" value="KZR97044.1"/>
    <property type="molecule type" value="Genomic_DNA"/>
</dbReference>
<dbReference type="Proteomes" id="UP000076858">
    <property type="component" value="Unassembled WGS sequence"/>
</dbReference>
<dbReference type="AlphaFoldDB" id="A0A162D0Q4"/>
<keyword evidence="8" id="KW-0808">Transferase</keyword>
<dbReference type="PANTHER" id="PTHR23033:SF14">
    <property type="entry name" value="GLYCOPROTEIN-N-ACETYLGALACTOSAMINE 3-BETA-GALACTOSYLTRANSFERASE 1-RELATED"/>
    <property type="match status" value="1"/>
</dbReference>
<evidence type="ECO:0000256" key="6">
    <source>
        <dbReference type="ARBA" id="ARBA00023136"/>
    </source>
</evidence>
<protein>
    <submittedName>
        <fullName evidence="8">Glycoprotein-N-acetylgalactosamine 3-beta-galactosyltransferase 1</fullName>
    </submittedName>
</protein>
<keyword evidence="8" id="KW-0328">Glycosyltransferase</keyword>
<comment type="caution">
    <text evidence="8">The sequence shown here is derived from an EMBL/GenBank/DDBJ whole genome shotgun (WGS) entry which is preliminary data.</text>
</comment>
<dbReference type="InterPro" id="IPR026050">
    <property type="entry name" value="C1GALT1/C1GALT1_chp1"/>
</dbReference>
<keyword evidence="5" id="KW-1133">Transmembrane helix</keyword>
<keyword evidence="9" id="KW-1185">Reference proteome</keyword>
<reference evidence="8 9" key="1">
    <citation type="submission" date="2016-03" db="EMBL/GenBank/DDBJ databases">
        <title>EvidentialGene: Evidence-directed Construction of Genes on Genomes.</title>
        <authorList>
            <person name="Gilbert D.G."/>
            <person name="Choi J.-H."/>
            <person name="Mockaitis K."/>
            <person name="Colbourne J."/>
            <person name="Pfrender M."/>
        </authorList>
    </citation>
    <scope>NUCLEOTIDE SEQUENCE [LARGE SCALE GENOMIC DNA]</scope>
    <source>
        <strain evidence="8 9">Xinb3</strain>
        <tissue evidence="8">Complete organism</tissue>
    </source>
</reference>
<dbReference type="STRING" id="35525.A0A162D0Q4"/>
<evidence type="ECO:0000256" key="2">
    <source>
        <dbReference type="ARBA" id="ARBA00006462"/>
    </source>
</evidence>
<evidence type="ECO:0000313" key="9">
    <source>
        <dbReference type="Proteomes" id="UP000076858"/>
    </source>
</evidence>
<dbReference type="PANTHER" id="PTHR23033">
    <property type="entry name" value="BETA1,3-GALACTOSYLTRANSFERASE"/>
    <property type="match status" value="1"/>
</dbReference>
<keyword evidence="3" id="KW-0812">Transmembrane</keyword>
<evidence type="ECO:0000256" key="1">
    <source>
        <dbReference type="ARBA" id="ARBA00004606"/>
    </source>
</evidence>
<dbReference type="GO" id="GO:0016020">
    <property type="term" value="C:membrane"/>
    <property type="evidence" value="ECO:0007669"/>
    <property type="project" value="UniProtKB-SubCell"/>
</dbReference>
<keyword evidence="6" id="KW-0472">Membrane</keyword>
<gene>
    <name evidence="8" type="ORF">APZ42_008295</name>
</gene>
<evidence type="ECO:0000256" key="7">
    <source>
        <dbReference type="SAM" id="MobiDB-lite"/>
    </source>
</evidence>
<keyword evidence="4" id="KW-0735">Signal-anchor</keyword>
<evidence type="ECO:0000256" key="5">
    <source>
        <dbReference type="ARBA" id="ARBA00022989"/>
    </source>
</evidence>
<dbReference type="GO" id="GO:0016263">
    <property type="term" value="F:glycoprotein-N-acetylgalactosamine 3-beta-galactosyltransferase activity"/>
    <property type="evidence" value="ECO:0007669"/>
    <property type="project" value="TreeGrafter"/>
</dbReference>
<sequence length="181" mass="20158">MKADDDTIMLSPYNASDPIAFGHKFKPFVKQGYFSGGAGYVLSKEATRRFVEEGLTDSKKCRKDPGGAEDVEMGKCLANLNIKACDSRDLYGRGRFFPLIPEHHLIPGYVTKDYYYPAREGLGCCSDTAVSFHYVSPNEMYVLQYLIYHLKPYGIQNNLQGTAAPPPDQDLKATPWSGPTD</sequence>
<dbReference type="Gene3D" id="3.90.550.50">
    <property type="match status" value="1"/>
</dbReference>
<accession>A0A162D0Q4</accession>
<comment type="similarity">
    <text evidence="2">Belongs to the glycosyltransferase 31 family. Beta3-Gal-T subfamily.</text>
</comment>
<feature type="region of interest" description="Disordered" evidence="7">
    <location>
        <begin position="159"/>
        <end position="181"/>
    </location>
</feature>
<proteinExistence type="inferred from homology"/>